<sequence>MATVSTVLDHFHILQRAGGKWSATLPFGPNARDGNDDSVLGNDSRGTITGGLRMSFFINQGVYLCNKPNETCKIITPPSAAILKDLENLRSTVPKCQHTKGMSTAKNPNTCKKLISTQTGI</sequence>
<dbReference type="AlphaFoldDB" id="A0A0J6FQI6"/>
<accession>A0A0J6FQI6</accession>
<reference evidence="2" key="3">
    <citation type="journal article" date="2010" name="Genome Res.">
        <title>Population genomic sequencing of Coccidioides fungi reveals recent hybridization and transposon control.</title>
        <authorList>
            <person name="Neafsey D.E."/>
            <person name="Barker B.M."/>
            <person name="Sharpton T.J."/>
            <person name="Stajich J.E."/>
            <person name="Park D.J."/>
            <person name="Whiston E."/>
            <person name="Hung C.-Y."/>
            <person name="McMahan C."/>
            <person name="White J."/>
            <person name="Sykes S."/>
            <person name="Heiman D."/>
            <person name="Young S."/>
            <person name="Zeng Q."/>
            <person name="Abouelleil A."/>
            <person name="Aftuck L."/>
            <person name="Bessette D."/>
            <person name="Brown A."/>
            <person name="FitzGerald M."/>
            <person name="Lui A."/>
            <person name="Macdonald J.P."/>
            <person name="Priest M."/>
            <person name="Orbach M.J."/>
            <person name="Galgiani J.N."/>
            <person name="Kirkland T.N."/>
            <person name="Cole G.T."/>
            <person name="Birren B.W."/>
            <person name="Henn M.R."/>
            <person name="Taylor J.W."/>
            <person name="Rounsley S.D."/>
        </authorList>
    </citation>
    <scope>NUCLEOTIDE SEQUENCE [LARGE SCALE GENOMIC DNA]</scope>
    <source>
        <strain evidence="2">RMSCC 3488</strain>
    </source>
</reference>
<protein>
    <submittedName>
        <fullName evidence="1">Uncharacterized protein</fullName>
    </submittedName>
</protein>
<proteinExistence type="predicted"/>
<dbReference type="Proteomes" id="UP000054567">
    <property type="component" value="Unassembled WGS sequence"/>
</dbReference>
<reference evidence="2" key="2">
    <citation type="journal article" date="2009" name="Genome Res.">
        <title>Comparative genomic analyses of the human fungal pathogens Coccidioides and their relatives.</title>
        <authorList>
            <person name="Sharpton T.J."/>
            <person name="Stajich J.E."/>
            <person name="Rounsley S.D."/>
            <person name="Gardner M.J."/>
            <person name="Wortman J.R."/>
            <person name="Jordar V.S."/>
            <person name="Maiti R."/>
            <person name="Kodira C.D."/>
            <person name="Neafsey D.E."/>
            <person name="Zeng Q."/>
            <person name="Hung C.-Y."/>
            <person name="McMahan C."/>
            <person name="Muszewska A."/>
            <person name="Grynberg M."/>
            <person name="Mandel M.A."/>
            <person name="Kellner E.M."/>
            <person name="Barker B.M."/>
            <person name="Galgiani J.N."/>
            <person name="Orbach M.J."/>
            <person name="Kirkland T.N."/>
            <person name="Cole G.T."/>
            <person name="Henn M.R."/>
            <person name="Birren B.W."/>
            <person name="Taylor J.W."/>
        </authorList>
    </citation>
    <scope>NUCLEOTIDE SEQUENCE [LARGE SCALE GENOMIC DNA]</scope>
    <source>
        <strain evidence="2">RMSCC 3488</strain>
    </source>
</reference>
<dbReference type="EMBL" id="DS268114">
    <property type="protein sequence ID" value="KMM72638.1"/>
    <property type="molecule type" value="Genomic_DNA"/>
</dbReference>
<organism evidence="1 2">
    <name type="scientific">Coccidioides posadasii RMSCC 3488</name>
    <dbReference type="NCBI Taxonomy" id="454284"/>
    <lineage>
        <taxon>Eukaryota</taxon>
        <taxon>Fungi</taxon>
        <taxon>Dikarya</taxon>
        <taxon>Ascomycota</taxon>
        <taxon>Pezizomycotina</taxon>
        <taxon>Eurotiomycetes</taxon>
        <taxon>Eurotiomycetidae</taxon>
        <taxon>Onygenales</taxon>
        <taxon>Onygenaceae</taxon>
        <taxon>Coccidioides</taxon>
    </lineage>
</organism>
<reference evidence="1 2" key="1">
    <citation type="submission" date="2007-06" db="EMBL/GenBank/DDBJ databases">
        <title>The Genome Sequence of Coccidioides posadasii RMSCC_3488.</title>
        <authorList>
            <consortium name="Coccidioides Genome Resources Consortium"/>
            <consortium name="The Broad Institute Genome Sequencing Platform"/>
            <person name="Henn M.R."/>
            <person name="Sykes S."/>
            <person name="Young S."/>
            <person name="Jaffe D."/>
            <person name="Berlin A."/>
            <person name="Alvarez P."/>
            <person name="Butler J."/>
            <person name="Gnerre S."/>
            <person name="Grabherr M."/>
            <person name="Mauceli E."/>
            <person name="Brockman W."/>
            <person name="Kodira C."/>
            <person name="Alvarado L."/>
            <person name="Zeng Q."/>
            <person name="Crawford M."/>
            <person name="Antoine C."/>
            <person name="Devon K."/>
            <person name="Galgiani J."/>
            <person name="Orsborn K."/>
            <person name="Lewis M.L."/>
            <person name="Nusbaum C."/>
            <person name="Galagan J."/>
            <person name="Birren B."/>
        </authorList>
    </citation>
    <scope>NUCLEOTIDE SEQUENCE [LARGE SCALE GENOMIC DNA]</scope>
    <source>
        <strain evidence="1 2">RMSCC 3488</strain>
    </source>
</reference>
<gene>
    <name evidence="1" type="ORF">CPAG_08933</name>
</gene>
<evidence type="ECO:0000313" key="1">
    <source>
        <dbReference type="EMBL" id="KMM72638.1"/>
    </source>
</evidence>
<name>A0A0J6FQI6_COCPO</name>
<dbReference type="VEuPathDB" id="FungiDB:CPAG_08933"/>
<evidence type="ECO:0000313" key="2">
    <source>
        <dbReference type="Proteomes" id="UP000054567"/>
    </source>
</evidence>